<dbReference type="EMBL" id="JACHWZ010000011">
    <property type="protein sequence ID" value="MBB3061854.1"/>
    <property type="molecule type" value="Genomic_DNA"/>
</dbReference>
<evidence type="ECO:0000313" key="3">
    <source>
        <dbReference type="EMBL" id="MBB3061854.1"/>
    </source>
</evidence>
<keyword evidence="1" id="KW-0812">Transmembrane</keyword>
<dbReference type="InterPro" id="IPR008535">
    <property type="entry name" value="DUF817"/>
</dbReference>
<dbReference type="Pfam" id="PF20008">
    <property type="entry name" value="DUF6429"/>
    <property type="match status" value="1"/>
</dbReference>
<sequence>MEIDKDKIDETILALLYLTLHDGCRSWKSFDWSALGRLCEKGFIFDPVGKAKSVVLTDEGLSDPSACFISSLKRNSKHGMPFGAVRELFLFGLKQAYACLFGGFLLAVMILTKYWYPLESLHRYDFIFLVAVGFQLFLLVFRFETPREALVIVVFHLVATVMELFKTADAIGSWVYPEPFVFGIGNVPLFTGFMYSAVGSYIARIWRIFEFRYTGYPAYHWAVLLVALIYINFFAHHFVPDLRWLLLGWTGLLFWRTQIHFRVDLAYRQMPLLVGWLLVAGFIWLAENIATFVNIWIYPSQAAAWNMVPLAKLSSWYLLMLLSFVLVSLVHRVEGYTVGKPKETGSGDMPSAT</sequence>
<feature type="transmembrane region" description="Helical" evidence="1">
    <location>
        <begin position="96"/>
        <end position="116"/>
    </location>
</feature>
<name>A0A7W4WCX7_9GAMM</name>
<dbReference type="RefSeq" id="WP_221191993.1">
    <property type="nucleotide sequence ID" value="NZ_JACHWZ010000011.1"/>
</dbReference>
<accession>A0A7W4WCX7</accession>
<keyword evidence="4" id="KW-1185">Reference proteome</keyword>
<dbReference type="AlphaFoldDB" id="A0A7W4WCX7"/>
<feature type="transmembrane region" description="Helical" evidence="1">
    <location>
        <begin position="273"/>
        <end position="296"/>
    </location>
</feature>
<evidence type="ECO:0000259" key="2">
    <source>
        <dbReference type="Pfam" id="PF20008"/>
    </source>
</evidence>
<keyword evidence="1" id="KW-0472">Membrane</keyword>
<dbReference type="Proteomes" id="UP000535937">
    <property type="component" value="Unassembled WGS sequence"/>
</dbReference>
<evidence type="ECO:0000256" key="1">
    <source>
        <dbReference type="SAM" id="Phobius"/>
    </source>
</evidence>
<dbReference type="Pfam" id="PF05675">
    <property type="entry name" value="DUF817"/>
    <property type="match status" value="1"/>
</dbReference>
<gene>
    <name evidence="3" type="ORF">FHS09_002694</name>
</gene>
<feature type="transmembrane region" description="Helical" evidence="1">
    <location>
        <begin position="180"/>
        <end position="206"/>
    </location>
</feature>
<feature type="transmembrane region" description="Helical" evidence="1">
    <location>
        <begin position="122"/>
        <end position="141"/>
    </location>
</feature>
<organism evidence="3 4">
    <name type="scientific">Microbulbifer rhizosphaerae</name>
    <dbReference type="NCBI Taxonomy" id="1562603"/>
    <lineage>
        <taxon>Bacteria</taxon>
        <taxon>Pseudomonadati</taxon>
        <taxon>Pseudomonadota</taxon>
        <taxon>Gammaproteobacteria</taxon>
        <taxon>Cellvibrionales</taxon>
        <taxon>Microbulbiferaceae</taxon>
        <taxon>Microbulbifer</taxon>
    </lineage>
</organism>
<feature type="transmembrane region" description="Helical" evidence="1">
    <location>
        <begin position="316"/>
        <end position="333"/>
    </location>
</feature>
<proteinExistence type="predicted"/>
<keyword evidence="1" id="KW-1133">Transmembrane helix</keyword>
<feature type="transmembrane region" description="Helical" evidence="1">
    <location>
        <begin position="244"/>
        <end position="261"/>
    </location>
</feature>
<evidence type="ECO:0000313" key="4">
    <source>
        <dbReference type="Proteomes" id="UP000535937"/>
    </source>
</evidence>
<comment type="caution">
    <text evidence="3">The sequence shown here is derived from an EMBL/GenBank/DDBJ whole genome shotgun (WGS) entry which is preliminary data.</text>
</comment>
<feature type="transmembrane region" description="Helical" evidence="1">
    <location>
        <begin position="148"/>
        <end position="168"/>
    </location>
</feature>
<feature type="transmembrane region" description="Helical" evidence="1">
    <location>
        <begin position="218"/>
        <end position="238"/>
    </location>
</feature>
<reference evidence="3 4" key="1">
    <citation type="submission" date="2020-08" db="EMBL/GenBank/DDBJ databases">
        <title>Genomic Encyclopedia of Type Strains, Phase III (KMG-III): the genomes of soil and plant-associated and newly described type strains.</title>
        <authorList>
            <person name="Whitman W."/>
        </authorList>
    </citation>
    <scope>NUCLEOTIDE SEQUENCE [LARGE SCALE GENOMIC DNA]</scope>
    <source>
        <strain evidence="3 4">CECT 8799</strain>
    </source>
</reference>
<feature type="domain" description="DUF6429" evidence="2">
    <location>
        <begin position="4"/>
        <end position="63"/>
    </location>
</feature>
<dbReference type="InterPro" id="IPR045489">
    <property type="entry name" value="DUF6429"/>
</dbReference>
<protein>
    <submittedName>
        <fullName evidence="3">Uncharacterized membrane protein YoaT (DUF817 family)</fullName>
    </submittedName>
</protein>